<keyword evidence="8 10" id="KW-0472">Membrane</keyword>
<evidence type="ECO:0000256" key="6">
    <source>
        <dbReference type="ARBA" id="ARBA00022692"/>
    </source>
</evidence>
<evidence type="ECO:0000256" key="1">
    <source>
        <dbReference type="ARBA" id="ARBA00002582"/>
    </source>
</evidence>
<comment type="function">
    <text evidence="1">May have a structural role to stabilize the lipid body during desiccation of the seed by preventing coalescence of the oil. Probably interacts with both lipid and phospholipid moieties of lipid bodies. May also provide recognition signals for specific lipase anchorage in lipolysis during seedling growth.</text>
</comment>
<dbReference type="AlphaFoldDB" id="A0A8K0HAB6"/>
<evidence type="ECO:0000256" key="8">
    <source>
        <dbReference type="ARBA" id="ARBA00023136"/>
    </source>
</evidence>
<organism evidence="11 12">
    <name type="scientific">Rhamnella rubrinervis</name>
    <dbReference type="NCBI Taxonomy" id="2594499"/>
    <lineage>
        <taxon>Eukaryota</taxon>
        <taxon>Viridiplantae</taxon>
        <taxon>Streptophyta</taxon>
        <taxon>Embryophyta</taxon>
        <taxon>Tracheophyta</taxon>
        <taxon>Spermatophyta</taxon>
        <taxon>Magnoliopsida</taxon>
        <taxon>eudicotyledons</taxon>
        <taxon>Gunneridae</taxon>
        <taxon>Pentapetalae</taxon>
        <taxon>rosids</taxon>
        <taxon>fabids</taxon>
        <taxon>Rosales</taxon>
        <taxon>Rhamnaceae</taxon>
        <taxon>rhamnoid group</taxon>
        <taxon>Rhamneae</taxon>
        <taxon>Rhamnella</taxon>
    </lineage>
</organism>
<dbReference type="GO" id="GO:0012511">
    <property type="term" value="C:monolayer-surrounded lipid storage body"/>
    <property type="evidence" value="ECO:0007669"/>
    <property type="project" value="InterPro"/>
</dbReference>
<evidence type="ECO:0000256" key="7">
    <source>
        <dbReference type="ARBA" id="ARBA00022989"/>
    </source>
</evidence>
<dbReference type="OrthoDB" id="690239at2759"/>
<keyword evidence="12" id="KW-1185">Reference proteome</keyword>
<feature type="transmembrane region" description="Helical" evidence="10">
    <location>
        <begin position="50"/>
        <end position="79"/>
    </location>
</feature>
<dbReference type="Pfam" id="PF01277">
    <property type="entry name" value="Oleosin"/>
    <property type="match status" value="1"/>
</dbReference>
<evidence type="ECO:0000256" key="3">
    <source>
        <dbReference type="ARBA" id="ARBA00004502"/>
    </source>
</evidence>
<evidence type="ECO:0008006" key="13">
    <source>
        <dbReference type="Google" id="ProtNLM"/>
    </source>
</evidence>
<keyword evidence="5" id="KW-0551">Lipid droplet</keyword>
<sequence>MDQHAIVCHLNVCAWLTSGPDQSSTPPTATHLPGGQGLHGYRIGPVPVPAAITLFLLFAGFVTSGCLGSAGALVLYWMYSYAVGKHPIGAQELDQMANKIASIVENKEGQGREEDWAAQPQAHNRMKS</sequence>
<dbReference type="EMBL" id="VOIH02000004">
    <property type="protein sequence ID" value="KAF3448275.1"/>
    <property type="molecule type" value="Genomic_DNA"/>
</dbReference>
<feature type="region of interest" description="Disordered" evidence="9">
    <location>
        <begin position="106"/>
        <end position="128"/>
    </location>
</feature>
<evidence type="ECO:0000256" key="4">
    <source>
        <dbReference type="ARBA" id="ARBA00010858"/>
    </source>
</evidence>
<dbReference type="GO" id="GO:0048608">
    <property type="term" value="P:reproductive structure development"/>
    <property type="evidence" value="ECO:0007669"/>
    <property type="project" value="UniProtKB-ARBA"/>
</dbReference>
<gene>
    <name evidence="11" type="ORF">FNV43_RR08988</name>
</gene>
<accession>A0A8K0HAB6</accession>
<keyword evidence="7 10" id="KW-1133">Transmembrane helix</keyword>
<dbReference type="GO" id="GO:0009791">
    <property type="term" value="P:post-embryonic development"/>
    <property type="evidence" value="ECO:0007669"/>
    <property type="project" value="UniProtKB-ARBA"/>
</dbReference>
<proteinExistence type="inferred from homology"/>
<dbReference type="GO" id="GO:0016020">
    <property type="term" value="C:membrane"/>
    <property type="evidence" value="ECO:0007669"/>
    <property type="project" value="UniProtKB-SubCell"/>
</dbReference>
<protein>
    <recommendedName>
        <fullName evidence="13">Oleosin</fullName>
    </recommendedName>
</protein>
<comment type="caution">
    <text evidence="11">The sequence shown here is derived from an EMBL/GenBank/DDBJ whole genome shotgun (WGS) entry which is preliminary data.</text>
</comment>
<evidence type="ECO:0000313" key="12">
    <source>
        <dbReference type="Proteomes" id="UP000796880"/>
    </source>
</evidence>
<evidence type="ECO:0000256" key="10">
    <source>
        <dbReference type="SAM" id="Phobius"/>
    </source>
</evidence>
<name>A0A8K0HAB6_9ROSA</name>
<evidence type="ECO:0000256" key="5">
    <source>
        <dbReference type="ARBA" id="ARBA00022677"/>
    </source>
</evidence>
<comment type="similarity">
    <text evidence="4">Belongs to the oleosin family.</text>
</comment>
<evidence type="ECO:0000256" key="9">
    <source>
        <dbReference type="SAM" id="MobiDB-lite"/>
    </source>
</evidence>
<dbReference type="InterPro" id="IPR000136">
    <property type="entry name" value="Oleosin"/>
</dbReference>
<evidence type="ECO:0000313" key="11">
    <source>
        <dbReference type="EMBL" id="KAF3448275.1"/>
    </source>
</evidence>
<reference evidence="11" key="1">
    <citation type="submission" date="2020-03" db="EMBL/GenBank/DDBJ databases">
        <title>A high-quality chromosome-level genome assembly of a woody plant with both climbing and erect habits, Rhamnella rubrinervis.</title>
        <authorList>
            <person name="Lu Z."/>
            <person name="Yang Y."/>
            <person name="Zhu X."/>
            <person name="Sun Y."/>
        </authorList>
    </citation>
    <scope>NUCLEOTIDE SEQUENCE</scope>
    <source>
        <strain evidence="11">BYM</strain>
        <tissue evidence="11">Leaf</tissue>
    </source>
</reference>
<comment type="subcellular location">
    <subcellularLocation>
        <location evidence="3">Lipid droplet</location>
    </subcellularLocation>
    <subcellularLocation>
        <location evidence="2">Membrane</location>
        <topology evidence="2">Multi-pass membrane protein</topology>
    </subcellularLocation>
</comment>
<evidence type="ECO:0000256" key="2">
    <source>
        <dbReference type="ARBA" id="ARBA00004141"/>
    </source>
</evidence>
<dbReference type="Proteomes" id="UP000796880">
    <property type="component" value="Unassembled WGS sequence"/>
</dbReference>
<keyword evidence="6 10" id="KW-0812">Transmembrane</keyword>
<feature type="compositionally biased region" description="Basic and acidic residues" evidence="9">
    <location>
        <begin position="106"/>
        <end position="115"/>
    </location>
</feature>